<evidence type="ECO:0000256" key="1">
    <source>
        <dbReference type="SAM" id="MobiDB-lite"/>
    </source>
</evidence>
<feature type="region of interest" description="Disordered" evidence="1">
    <location>
        <begin position="56"/>
        <end position="79"/>
    </location>
</feature>
<dbReference type="EMBL" id="LBMM01020980">
    <property type="protein sequence ID" value="KMQ83168.1"/>
    <property type="molecule type" value="Genomic_DNA"/>
</dbReference>
<evidence type="ECO:0000313" key="3">
    <source>
        <dbReference type="Proteomes" id="UP000036403"/>
    </source>
</evidence>
<organism evidence="2 3">
    <name type="scientific">Lasius niger</name>
    <name type="common">Black garden ant</name>
    <dbReference type="NCBI Taxonomy" id="67767"/>
    <lineage>
        <taxon>Eukaryota</taxon>
        <taxon>Metazoa</taxon>
        <taxon>Ecdysozoa</taxon>
        <taxon>Arthropoda</taxon>
        <taxon>Hexapoda</taxon>
        <taxon>Insecta</taxon>
        <taxon>Pterygota</taxon>
        <taxon>Neoptera</taxon>
        <taxon>Endopterygota</taxon>
        <taxon>Hymenoptera</taxon>
        <taxon>Apocrita</taxon>
        <taxon>Aculeata</taxon>
        <taxon>Formicoidea</taxon>
        <taxon>Formicidae</taxon>
        <taxon>Formicinae</taxon>
        <taxon>Lasius</taxon>
        <taxon>Lasius</taxon>
    </lineage>
</organism>
<dbReference type="AlphaFoldDB" id="A0A0J7JYB5"/>
<reference evidence="2 3" key="1">
    <citation type="submission" date="2015-04" db="EMBL/GenBank/DDBJ databases">
        <title>Lasius niger genome sequencing.</title>
        <authorList>
            <person name="Konorov E.A."/>
            <person name="Nikitin M.A."/>
            <person name="Kirill M.V."/>
            <person name="Chang P."/>
        </authorList>
    </citation>
    <scope>NUCLEOTIDE SEQUENCE [LARGE SCALE GENOMIC DNA]</scope>
    <source>
        <tissue evidence="2">Whole</tissue>
    </source>
</reference>
<gene>
    <name evidence="2" type="ORF">RF55_20736</name>
</gene>
<accession>A0A0J7JYB5</accession>
<name>A0A0J7JYB5_LASNI</name>
<dbReference type="PaxDb" id="67767-A0A0J7JYB5"/>
<comment type="caution">
    <text evidence="2">The sequence shown here is derived from an EMBL/GenBank/DDBJ whole genome shotgun (WGS) entry which is preliminary data.</text>
</comment>
<protein>
    <submittedName>
        <fullName evidence="2">Uncharacterized protein</fullName>
    </submittedName>
</protein>
<dbReference type="Proteomes" id="UP000036403">
    <property type="component" value="Unassembled WGS sequence"/>
</dbReference>
<keyword evidence="3" id="KW-1185">Reference proteome</keyword>
<evidence type="ECO:0000313" key="2">
    <source>
        <dbReference type="EMBL" id="KMQ83168.1"/>
    </source>
</evidence>
<sequence>MERHLRVRRKIMHMQKEERRTTTHSINSIALLFDAELVAEAAAGTMGMERHEKILEPMEEENNLNDVALSEKDEDPSNP</sequence>
<proteinExistence type="predicted"/>